<organism evidence="2 3">
    <name type="scientific">Methylocaldum marinum</name>
    <dbReference type="NCBI Taxonomy" id="1432792"/>
    <lineage>
        <taxon>Bacteria</taxon>
        <taxon>Pseudomonadati</taxon>
        <taxon>Pseudomonadota</taxon>
        <taxon>Gammaproteobacteria</taxon>
        <taxon>Methylococcales</taxon>
        <taxon>Methylococcaceae</taxon>
        <taxon>Methylocaldum</taxon>
    </lineage>
</organism>
<dbReference type="InterPro" id="IPR035919">
    <property type="entry name" value="EAL_sf"/>
</dbReference>
<dbReference type="InterPro" id="IPR052155">
    <property type="entry name" value="Biofilm_reg_signaling"/>
</dbReference>
<dbReference type="PROSITE" id="PS50883">
    <property type="entry name" value="EAL"/>
    <property type="match status" value="1"/>
</dbReference>
<dbReference type="EMBL" id="AP017928">
    <property type="protein sequence ID" value="BBA35688.1"/>
    <property type="molecule type" value="Genomic_DNA"/>
</dbReference>
<dbReference type="KEGG" id="mmai:sS8_3751"/>
<evidence type="ECO:0000313" key="3">
    <source>
        <dbReference type="Proteomes" id="UP000266313"/>
    </source>
</evidence>
<dbReference type="SUPFAM" id="SSF55785">
    <property type="entry name" value="PYP-like sensor domain (PAS domain)"/>
    <property type="match status" value="1"/>
</dbReference>
<reference evidence="2 3" key="1">
    <citation type="submission" date="2016-12" db="EMBL/GenBank/DDBJ databases">
        <title>Genome sequencing of Methylocaldum marinum.</title>
        <authorList>
            <person name="Takeuchi M."/>
            <person name="Kamagata Y."/>
            <person name="Hiraoka S."/>
            <person name="Oshima K."/>
            <person name="Hattori M."/>
            <person name="Iwasaki W."/>
        </authorList>
    </citation>
    <scope>NUCLEOTIDE SEQUENCE [LARGE SCALE GENOMIC DNA]</scope>
    <source>
        <strain evidence="2 3">S8</strain>
    </source>
</reference>
<evidence type="ECO:0000259" key="1">
    <source>
        <dbReference type="PROSITE" id="PS50883"/>
    </source>
</evidence>
<dbReference type="Pfam" id="PF00563">
    <property type="entry name" value="EAL"/>
    <property type="match status" value="1"/>
</dbReference>
<evidence type="ECO:0000313" key="2">
    <source>
        <dbReference type="EMBL" id="BBA35688.1"/>
    </source>
</evidence>
<sequence>MTVAKQVEAQLRLAQAAFQNTTEGIVITDAETRIIAVNKVFSAITGYSSLGYLKQLPMHRLKIDQSFVGDVPHNQNDAIIRAIVAMAARSVWN</sequence>
<dbReference type="InterPro" id="IPR001633">
    <property type="entry name" value="EAL_dom"/>
</dbReference>
<dbReference type="Gene3D" id="3.20.20.450">
    <property type="entry name" value="EAL domain"/>
    <property type="match status" value="1"/>
</dbReference>
<accession>A0A250KVJ3</accession>
<protein>
    <submittedName>
        <fullName evidence="2">Putative sensory box GGDEF/EAL domain-containing protein</fullName>
    </submittedName>
</protein>
<name>A0A250KVJ3_9GAMM</name>
<dbReference type="Gene3D" id="3.30.450.20">
    <property type="entry name" value="PAS domain"/>
    <property type="match status" value="1"/>
</dbReference>
<dbReference type="PANTHER" id="PTHR44757">
    <property type="entry name" value="DIGUANYLATE CYCLASE DGCP"/>
    <property type="match status" value="1"/>
</dbReference>
<dbReference type="AlphaFoldDB" id="A0A250KVJ3"/>
<proteinExistence type="predicted"/>
<dbReference type="Proteomes" id="UP000266313">
    <property type="component" value="Chromosome"/>
</dbReference>
<dbReference type="NCBIfam" id="TIGR00229">
    <property type="entry name" value="sensory_box"/>
    <property type="match status" value="1"/>
</dbReference>
<dbReference type="PANTHER" id="PTHR44757:SF2">
    <property type="entry name" value="BIOFILM ARCHITECTURE MAINTENANCE PROTEIN MBAA"/>
    <property type="match status" value="1"/>
</dbReference>
<dbReference type="InterPro" id="IPR000014">
    <property type="entry name" value="PAS"/>
</dbReference>
<keyword evidence="3" id="KW-1185">Reference proteome</keyword>
<gene>
    <name evidence="2" type="ORF">sS8_3751</name>
</gene>
<dbReference type="InterPro" id="IPR035965">
    <property type="entry name" value="PAS-like_dom_sf"/>
</dbReference>
<dbReference type="SUPFAM" id="SSF141868">
    <property type="entry name" value="EAL domain-like"/>
    <property type="match status" value="1"/>
</dbReference>
<feature type="domain" description="EAL" evidence="1">
    <location>
        <begin position="1"/>
        <end position="93"/>
    </location>
</feature>